<feature type="domain" description="DUF3638" evidence="7">
    <location>
        <begin position="1925"/>
        <end position="2077"/>
    </location>
</feature>
<evidence type="ECO:0000256" key="5">
    <source>
        <dbReference type="ARBA" id="ARBA00022801"/>
    </source>
</evidence>
<gene>
    <name evidence="9" type="ORF">ABVK25_011354</name>
</gene>
<dbReference type="InterPro" id="IPR022099">
    <property type="entry name" value="DUF3638"/>
</dbReference>
<dbReference type="Pfam" id="PF12340">
    <property type="entry name" value="DUF3638"/>
    <property type="match status" value="1"/>
</dbReference>
<protein>
    <recommendedName>
        <fullName evidence="2">ubiquitinyl hydrolase 1</fullName>
        <ecNumber evidence="2">3.4.19.12</ecNumber>
    </recommendedName>
</protein>
<reference evidence="9 10" key="1">
    <citation type="submission" date="2024-09" db="EMBL/GenBank/DDBJ databases">
        <title>Rethinking Asexuality: The Enigmatic Case of Functional Sexual Genes in Lepraria (Stereocaulaceae).</title>
        <authorList>
            <person name="Doellman M."/>
            <person name="Sun Y."/>
            <person name="Barcenas-Pena A."/>
            <person name="Lumbsch H.T."/>
            <person name="Grewe F."/>
        </authorList>
    </citation>
    <scope>NUCLEOTIDE SEQUENCE [LARGE SCALE GENOMIC DNA]</scope>
    <source>
        <strain evidence="9 10">Grewe 0041</strain>
    </source>
</reference>
<dbReference type="Pfam" id="PF20255">
    <property type="entry name" value="DUF6606"/>
    <property type="match status" value="1"/>
</dbReference>
<keyword evidence="6" id="KW-0788">Thiol protease</keyword>
<evidence type="ECO:0000313" key="10">
    <source>
        <dbReference type="Proteomes" id="UP001590951"/>
    </source>
</evidence>
<evidence type="ECO:0000256" key="4">
    <source>
        <dbReference type="ARBA" id="ARBA00022786"/>
    </source>
</evidence>
<evidence type="ECO:0000256" key="6">
    <source>
        <dbReference type="ARBA" id="ARBA00022807"/>
    </source>
</evidence>
<organism evidence="9 10">
    <name type="scientific">Lepraria finkii</name>
    <dbReference type="NCBI Taxonomy" id="1340010"/>
    <lineage>
        <taxon>Eukaryota</taxon>
        <taxon>Fungi</taxon>
        <taxon>Dikarya</taxon>
        <taxon>Ascomycota</taxon>
        <taxon>Pezizomycotina</taxon>
        <taxon>Lecanoromycetes</taxon>
        <taxon>OSLEUM clade</taxon>
        <taxon>Lecanoromycetidae</taxon>
        <taxon>Lecanorales</taxon>
        <taxon>Lecanorineae</taxon>
        <taxon>Stereocaulaceae</taxon>
        <taxon>Lepraria</taxon>
    </lineage>
</organism>
<dbReference type="PANTHER" id="PTHR13367">
    <property type="entry name" value="UBIQUITIN THIOESTERASE"/>
    <property type="match status" value="1"/>
</dbReference>
<evidence type="ECO:0000256" key="3">
    <source>
        <dbReference type="ARBA" id="ARBA00022670"/>
    </source>
</evidence>
<keyword evidence="4" id="KW-0833">Ubl conjugation pathway</keyword>
<accession>A0ABR4APY9</accession>
<dbReference type="PANTHER" id="PTHR13367:SF33">
    <property type="entry name" value="P-LOOP CONTAINING NUCLEOSIDE TRIPHOSPHATE HYDROLASE PROTEIN"/>
    <property type="match status" value="1"/>
</dbReference>
<keyword evidence="10" id="KW-1185">Reference proteome</keyword>
<dbReference type="EC" id="3.4.19.12" evidence="2"/>
<evidence type="ECO:0000313" key="9">
    <source>
        <dbReference type="EMBL" id="KAL2047804.1"/>
    </source>
</evidence>
<dbReference type="InterPro" id="IPR046541">
    <property type="entry name" value="DUF6606"/>
</dbReference>
<evidence type="ECO:0000259" key="7">
    <source>
        <dbReference type="Pfam" id="PF12340"/>
    </source>
</evidence>
<dbReference type="InterPro" id="IPR051346">
    <property type="entry name" value="OTU_Deubiquitinase"/>
</dbReference>
<feature type="domain" description="DUF6606" evidence="8">
    <location>
        <begin position="10"/>
        <end position="195"/>
    </location>
</feature>
<proteinExistence type="predicted"/>
<sequence>MSNVVCVDLDIFALHIRSQNAGLVVRRSSDRFSFESFEVSPTTEAVIGTGGRLRRCFPGPAVAIGQDRIADASFLEPLVEFLVQLDAETPGEVLPTVVKAHSTVVETRDTVHPRFVTEMLTGMLRAMGQPLDVPRIYKHTRDDVLWKDALNPWRRCPLWLFIRVALQTSLMLNDVEEPHVRYKSFMLFFMAHVLEGALEASLPSDTLFLMTAKICRRALKLGTVDGMAWLQHVETTTSAVQQELSRRWASVEKHPDPFSTQRNWVPSQLSFSSDTELILSRLRPYLTKVLARLASPSTYQRFRSDCGQRISQCSSSLPDLSLLLNVKRGRVRLYLADLELWVEKSLNEWLRVNMERQDAGTNLAEVINTYSSEATLAYKDMPEDISLMLLTSMDLWVALDKWALHHCTLLHDYSPEFPPSLFEPLLLPKKPQMERLVRVERHLATRRAAAIPGFPSIFRSVDTTKSFAVRYVQQSQRHKELQRKIEADARNDRVQKTTELARKRQQYHELIKQSDGMSCQYVSRWRKYQQISEHSGSCQKCQLKSQAKRLAIDVHEWPLPEGDLEAKATVFELDVPTVVSKWRDTTYSILVDMLSVEPGVQSPHRGIDKQQPVYSLHNYTGLQKFVRSQAGRLQLASKTKPFVISHYRLKRISQAEETNVCVNNGLRFSVYDSEKKRWTGELLNYCGVREQCTPKLPAGPYRGLQYAVNNTIHTSNEVIASQAECPETLTMHEFYAFGTLRSGHRLQWRNIARELTARILNLNCHETHTLIAQAAWQVGPFSERQACGESHADLEEVEFGRSLLSALDNALGTIEGNWQGAPAARTLVALATRLLSLSSCRVVREGCFRFLRRARVISLCWIREVGQTLQEGQGEEQLRILNARTLEMALTCHGTFDVDLHHLPDLLERDEDIAVVTECSIIVHDRCPVVLDNLAVSIKTLLRRYRRLSYVLEPLLRQRILEVRNGLDITVGRLWAGYGPGSPWRALETPSERWLVTETSTKGGLSSMPVHYNLLDGSLLVNGSPLTRLPHSYESHPTFQRVFGEKVVDVVPSTMSGMVFEARDELFDHQLYFGMYDSELIIRARRQGQVYELLPVHALAGDFPELFVHDYAHWLNINTGFVEWRPLPYAWTPTSQNWQMRFDGEGMNKILFRGASRLIGLHTPTAKAVSTVLSPLEQATYIHITLDCETEVLEVRLPRLKLDFFLRKGATQLESKQFRGMTVDSNQSIGTLTGLVNKLVLRGNTDSSRSVIIPHGDVRFEPEGHHVRVRIDTSTQHHSYHLYHIDPQLGRLVDNGSLKSKLFMCYLHAVTAHCLTDELTGRTGTEEALSILASTSVQSFLRLDQTEIGLLVLLARLTPSRRYYPRHLRVMQEVEWERLSPISQHPSFFNSVQSIFERARTLDLFHDKPTELPDAEICGEHLLLKRAGIRDAAYRVYGFGAEHHTTKHDVNYVARDRVSDSIRESQVCHTAKLVDSWSAHPRGCSQLLREIESWGEPLRGCGTQSPIPLGYNTKWLDPPADFLPRYWCTLQTALSHSVVETDKYRIMIFLSTLTYSRYEKQELVQTLLAFATVPELRATRPPDYTSFELSHGYKPDKEKLVDVANNRGRPFSSCPESDLPQFPLEAFSDADERRRDEHRTAVKECLGRFVEALICQWPQENLRNPVGTDFDTYITVKEAMKDVQIWFHSWYRNAKFKESISQIQEILDDLNAGDQELLCYSFSQPRYHYHPKRNHVDFNDIMRRSAPSISTARVENFDSWVGHQDEDGRDRSDLKSLLERLLSKSAGRYEQQYAIDLKKSFDSLHKSAEGRLSGLPNALKPLLEEHLTRCKIHVDDVYQTICHRLQAETSTARRLACEAKMWPRLSTTSLLQYLAHGKVASLRDEWKRSFIEYGVAISKLQRAERLLTGLGKDSELLSELGNPGHQGWDPIHYPDWLLLEIENNILIRQMQAQIAQEMISPSSGANSILQLNMGEGKSSVIVPIVAAALADGKKLVRVVVLKPLSSQMFQVLLRTLGGILGRRVFHMPISRSVRVDRHKATQIQRLCEECMCTGGILLVQPEHLLSFELMGIERLLSGE</sequence>
<dbReference type="Proteomes" id="UP001590951">
    <property type="component" value="Unassembled WGS sequence"/>
</dbReference>
<evidence type="ECO:0000256" key="1">
    <source>
        <dbReference type="ARBA" id="ARBA00000707"/>
    </source>
</evidence>
<evidence type="ECO:0000259" key="8">
    <source>
        <dbReference type="Pfam" id="PF20255"/>
    </source>
</evidence>
<dbReference type="EMBL" id="JBHFEH010000094">
    <property type="protein sequence ID" value="KAL2047804.1"/>
    <property type="molecule type" value="Genomic_DNA"/>
</dbReference>
<name>A0ABR4APY9_9LECA</name>
<evidence type="ECO:0000256" key="2">
    <source>
        <dbReference type="ARBA" id="ARBA00012759"/>
    </source>
</evidence>
<comment type="caution">
    <text evidence="9">The sequence shown here is derived from an EMBL/GenBank/DDBJ whole genome shotgun (WGS) entry which is preliminary data.</text>
</comment>
<keyword evidence="3" id="KW-0645">Protease</keyword>
<comment type="catalytic activity">
    <reaction evidence="1">
        <text>Thiol-dependent hydrolysis of ester, thioester, amide, peptide and isopeptide bonds formed by the C-terminal Gly of ubiquitin (a 76-residue protein attached to proteins as an intracellular targeting signal).</text>
        <dbReference type="EC" id="3.4.19.12"/>
    </reaction>
</comment>
<keyword evidence="5" id="KW-0378">Hydrolase</keyword>